<feature type="transmembrane region" description="Helical" evidence="1">
    <location>
        <begin position="238"/>
        <end position="259"/>
    </location>
</feature>
<evidence type="ECO:0000256" key="1">
    <source>
        <dbReference type="SAM" id="Phobius"/>
    </source>
</evidence>
<name>A0ABV6KWU0_9BACI</name>
<dbReference type="PANTHER" id="PTHR37305">
    <property type="entry name" value="INTEGRAL MEMBRANE PROTEIN-RELATED"/>
    <property type="match status" value="1"/>
</dbReference>
<dbReference type="RefSeq" id="WP_377058998.1">
    <property type="nucleotide sequence ID" value="NZ_JBHLUU010000124.1"/>
</dbReference>
<feature type="transmembrane region" description="Helical" evidence="1">
    <location>
        <begin position="190"/>
        <end position="207"/>
    </location>
</feature>
<evidence type="ECO:0000313" key="3">
    <source>
        <dbReference type="Proteomes" id="UP001589738"/>
    </source>
</evidence>
<organism evidence="2 3">
    <name type="scientific">Robertmurraya beringensis</name>
    <dbReference type="NCBI Taxonomy" id="641660"/>
    <lineage>
        <taxon>Bacteria</taxon>
        <taxon>Bacillati</taxon>
        <taxon>Bacillota</taxon>
        <taxon>Bacilli</taxon>
        <taxon>Bacillales</taxon>
        <taxon>Bacillaceae</taxon>
        <taxon>Robertmurraya</taxon>
    </lineage>
</organism>
<accession>A0ABV6KWU0</accession>
<keyword evidence="3" id="KW-1185">Reference proteome</keyword>
<feature type="transmembrane region" description="Helical" evidence="1">
    <location>
        <begin position="122"/>
        <end position="144"/>
    </location>
</feature>
<keyword evidence="1" id="KW-1133">Transmembrane helix</keyword>
<protein>
    <submittedName>
        <fullName evidence="2">ABC transporter permease</fullName>
    </submittedName>
</protein>
<dbReference type="Proteomes" id="UP001589738">
    <property type="component" value="Unassembled WGS sequence"/>
</dbReference>
<feature type="transmembrane region" description="Helical" evidence="1">
    <location>
        <begin position="15"/>
        <end position="35"/>
    </location>
</feature>
<reference evidence="2 3" key="1">
    <citation type="submission" date="2024-09" db="EMBL/GenBank/DDBJ databases">
        <authorList>
            <person name="Sun Q."/>
            <person name="Mori K."/>
        </authorList>
    </citation>
    <scope>NUCLEOTIDE SEQUENCE [LARGE SCALE GENOMIC DNA]</scope>
    <source>
        <strain evidence="2 3">CGMCC 1.9126</strain>
    </source>
</reference>
<sequence length="266" mass="29556">MNIFIRELKALRKSLVIWCLGILAMVAGGMSKYVATESSGQSINDLMASMPKAMQAIMGTGSLDLTTVSGYYGILFLYLMVMTTIHAVMLGANIISKEERDKTAEFLLVKPISRKQVIFSKWMASLIAIFVLNLVTFLISHLMVDYYNKTDESYLIEIAKLMGGMFILQLLFLSLGTSVAASIKHPKRAASISTAVLLIAFFLSMAIDLNENLEILSVFTPFKYFEAKDIISGTGYEAIYITVSALLVVVMTSYTFIAYEKRDLHI</sequence>
<feature type="transmembrane region" description="Helical" evidence="1">
    <location>
        <begin position="71"/>
        <end position="92"/>
    </location>
</feature>
<proteinExistence type="predicted"/>
<gene>
    <name evidence="2" type="ORF">ACFFHF_21595</name>
</gene>
<dbReference type="PANTHER" id="PTHR37305:SF1">
    <property type="entry name" value="MEMBRANE PROTEIN"/>
    <property type="match status" value="1"/>
</dbReference>
<dbReference type="EMBL" id="JBHLUU010000124">
    <property type="protein sequence ID" value="MFC0477787.1"/>
    <property type="molecule type" value="Genomic_DNA"/>
</dbReference>
<feature type="transmembrane region" description="Helical" evidence="1">
    <location>
        <begin position="164"/>
        <end position="183"/>
    </location>
</feature>
<comment type="caution">
    <text evidence="2">The sequence shown here is derived from an EMBL/GenBank/DDBJ whole genome shotgun (WGS) entry which is preliminary data.</text>
</comment>
<dbReference type="Pfam" id="PF12679">
    <property type="entry name" value="ABC2_membrane_2"/>
    <property type="match status" value="1"/>
</dbReference>
<keyword evidence="1" id="KW-0812">Transmembrane</keyword>
<evidence type="ECO:0000313" key="2">
    <source>
        <dbReference type="EMBL" id="MFC0477787.1"/>
    </source>
</evidence>
<keyword evidence="1" id="KW-0472">Membrane</keyword>